<feature type="domain" description="Thioredoxin" evidence="8">
    <location>
        <begin position="49"/>
        <end position="241"/>
    </location>
</feature>
<evidence type="ECO:0000256" key="2">
    <source>
        <dbReference type="ARBA" id="ARBA00022729"/>
    </source>
</evidence>
<evidence type="ECO:0000256" key="6">
    <source>
        <dbReference type="SAM" id="MobiDB-lite"/>
    </source>
</evidence>
<dbReference type="AlphaFoldDB" id="A0A1G2GXC8"/>
<dbReference type="STRING" id="1802129.A3J04_02890"/>
<dbReference type="SUPFAM" id="SSF52833">
    <property type="entry name" value="Thioredoxin-like"/>
    <property type="match status" value="1"/>
</dbReference>
<keyword evidence="3" id="KW-0560">Oxidoreductase</keyword>
<proteinExistence type="inferred from homology"/>
<keyword evidence="7" id="KW-0472">Membrane</keyword>
<evidence type="ECO:0000259" key="8">
    <source>
        <dbReference type="PROSITE" id="PS51352"/>
    </source>
</evidence>
<keyword evidence="7" id="KW-1133">Transmembrane helix</keyword>
<evidence type="ECO:0000256" key="4">
    <source>
        <dbReference type="ARBA" id="ARBA00023157"/>
    </source>
</evidence>
<keyword evidence="2" id="KW-0732">Signal</keyword>
<feature type="region of interest" description="Disordered" evidence="6">
    <location>
        <begin position="48"/>
        <end position="72"/>
    </location>
</feature>
<evidence type="ECO:0000256" key="3">
    <source>
        <dbReference type="ARBA" id="ARBA00023002"/>
    </source>
</evidence>
<keyword evidence="4" id="KW-1015">Disulfide bond</keyword>
<dbReference type="Proteomes" id="UP000177954">
    <property type="component" value="Unassembled WGS sequence"/>
</dbReference>
<protein>
    <recommendedName>
        <fullName evidence="8">Thioredoxin domain-containing protein</fullName>
    </recommendedName>
</protein>
<comment type="similarity">
    <text evidence="1">Belongs to the thioredoxin family. DsbA subfamily.</text>
</comment>
<dbReference type="Pfam" id="PF13462">
    <property type="entry name" value="Thioredoxin_4"/>
    <property type="match status" value="1"/>
</dbReference>
<feature type="compositionally biased region" description="Low complexity" evidence="6">
    <location>
        <begin position="53"/>
        <end position="62"/>
    </location>
</feature>
<evidence type="ECO:0000256" key="5">
    <source>
        <dbReference type="ARBA" id="ARBA00023284"/>
    </source>
</evidence>
<dbReference type="Gene3D" id="3.40.30.10">
    <property type="entry name" value="Glutaredoxin"/>
    <property type="match status" value="1"/>
</dbReference>
<keyword evidence="5" id="KW-0676">Redox-active center</keyword>
<feature type="transmembrane region" description="Helical" evidence="7">
    <location>
        <begin position="18"/>
        <end position="37"/>
    </location>
</feature>
<comment type="caution">
    <text evidence="9">The sequence shown here is derived from an EMBL/GenBank/DDBJ whole genome shotgun (WGS) entry which is preliminary data.</text>
</comment>
<gene>
    <name evidence="9" type="ORF">A3J04_02890</name>
</gene>
<dbReference type="GO" id="GO:0016491">
    <property type="term" value="F:oxidoreductase activity"/>
    <property type="evidence" value="ECO:0007669"/>
    <property type="project" value="UniProtKB-KW"/>
</dbReference>
<dbReference type="InterPro" id="IPR013766">
    <property type="entry name" value="Thioredoxin_domain"/>
</dbReference>
<dbReference type="InterPro" id="IPR012336">
    <property type="entry name" value="Thioredoxin-like_fold"/>
</dbReference>
<accession>A0A1G2GXC8</accession>
<evidence type="ECO:0000256" key="7">
    <source>
        <dbReference type="SAM" id="Phobius"/>
    </source>
</evidence>
<reference evidence="9 10" key="1">
    <citation type="journal article" date="2016" name="Nat. Commun.">
        <title>Thousands of microbial genomes shed light on interconnected biogeochemical processes in an aquifer system.</title>
        <authorList>
            <person name="Anantharaman K."/>
            <person name="Brown C.T."/>
            <person name="Hug L.A."/>
            <person name="Sharon I."/>
            <person name="Castelle C.J."/>
            <person name="Probst A.J."/>
            <person name="Thomas B.C."/>
            <person name="Singh A."/>
            <person name="Wilkins M.J."/>
            <person name="Karaoz U."/>
            <person name="Brodie E.L."/>
            <person name="Williams K.H."/>
            <person name="Hubbard S.S."/>
            <person name="Banfield J.F."/>
        </authorList>
    </citation>
    <scope>NUCLEOTIDE SEQUENCE [LARGE SCALE GENOMIC DNA]</scope>
</reference>
<dbReference type="PANTHER" id="PTHR13887">
    <property type="entry name" value="GLUTATHIONE S-TRANSFERASE KAPPA"/>
    <property type="match status" value="1"/>
</dbReference>
<dbReference type="PROSITE" id="PS51352">
    <property type="entry name" value="THIOREDOXIN_2"/>
    <property type="match status" value="1"/>
</dbReference>
<name>A0A1G2GXC8_9BACT</name>
<evidence type="ECO:0000313" key="10">
    <source>
        <dbReference type="Proteomes" id="UP000177954"/>
    </source>
</evidence>
<dbReference type="PANTHER" id="PTHR13887:SF14">
    <property type="entry name" value="DISULFIDE BOND FORMATION PROTEIN D"/>
    <property type="match status" value="1"/>
</dbReference>
<dbReference type="EMBL" id="MHNZ01000042">
    <property type="protein sequence ID" value="OGZ54867.1"/>
    <property type="molecule type" value="Genomic_DNA"/>
</dbReference>
<dbReference type="InterPro" id="IPR036249">
    <property type="entry name" value="Thioredoxin-like_sf"/>
</dbReference>
<evidence type="ECO:0000256" key="1">
    <source>
        <dbReference type="ARBA" id="ARBA00005791"/>
    </source>
</evidence>
<organism evidence="9 10">
    <name type="scientific">Candidatus Ryanbacteria bacterium RIFCSPLOWO2_02_FULL_47_14</name>
    <dbReference type="NCBI Taxonomy" id="1802129"/>
    <lineage>
        <taxon>Bacteria</taxon>
        <taxon>Candidatus Ryaniibacteriota</taxon>
    </lineage>
</organism>
<keyword evidence="7" id="KW-0812">Transmembrane</keyword>
<sequence length="242" mass="26138">MDDKQQEPPREKQPQSTIGIPLAIVVAGVLIAGAVYLSNGGNTGNRGLARIGSSSPEAPAPAGSFRDVSDSDFIRGNPDAPITIVEYSDFQCPYCKSFHPTMRRLVEENNDVRWVYRHFPLTSIHENAESAAIAAECAGRIAGNDVFWNFADALFDNQNRLGDALYIELANTLGVEKDAFESCRTSPEILQKIQNDSQEASSTGGRGTPHSLVITRDGNRLTIGGAVPYESALSTVQQARGK</sequence>
<evidence type="ECO:0000313" key="9">
    <source>
        <dbReference type="EMBL" id="OGZ54867.1"/>
    </source>
</evidence>